<evidence type="ECO:0000256" key="1">
    <source>
        <dbReference type="SAM" id="MobiDB-lite"/>
    </source>
</evidence>
<dbReference type="RefSeq" id="WP_267683039.1">
    <property type="nucleotide sequence ID" value="NZ_JAQNDN010000022.1"/>
</dbReference>
<evidence type="ECO:0000313" key="2">
    <source>
        <dbReference type="EMBL" id="MDC0673619.1"/>
    </source>
</evidence>
<organism evidence="2 3">
    <name type="scientific">Nannocystis radixulma</name>
    <dbReference type="NCBI Taxonomy" id="2995305"/>
    <lineage>
        <taxon>Bacteria</taxon>
        <taxon>Pseudomonadati</taxon>
        <taxon>Myxococcota</taxon>
        <taxon>Polyangia</taxon>
        <taxon>Nannocystales</taxon>
        <taxon>Nannocystaceae</taxon>
        <taxon>Nannocystis</taxon>
    </lineage>
</organism>
<proteinExistence type="predicted"/>
<name>A0ABT5BJB3_9BACT</name>
<comment type="caution">
    <text evidence="2">The sequence shown here is derived from an EMBL/GenBank/DDBJ whole genome shotgun (WGS) entry which is preliminary data.</text>
</comment>
<sequence length="56" mass="6250">MRDHNETHQLPEHKEHPNIPLAMSAGDSAPYRVAPSVSPWGGDNLEECEEHPCAFN</sequence>
<protein>
    <submittedName>
        <fullName evidence="2">Uncharacterized protein</fullName>
    </submittedName>
</protein>
<reference evidence="2 3" key="1">
    <citation type="submission" date="2022-11" db="EMBL/GenBank/DDBJ databases">
        <title>Minimal conservation of predation-associated metabolite biosynthetic gene clusters underscores biosynthetic potential of Myxococcota including descriptions for ten novel species: Archangium lansinium sp. nov., Myxococcus landrumus sp. nov., Nannocystis bai.</title>
        <authorList>
            <person name="Ahearne A."/>
            <person name="Stevens C."/>
            <person name="Dowd S."/>
        </authorList>
    </citation>
    <scope>NUCLEOTIDE SEQUENCE [LARGE SCALE GENOMIC DNA]</scope>
    <source>
        <strain evidence="2 3">NCELM</strain>
    </source>
</reference>
<dbReference type="EMBL" id="JAQNDN010000022">
    <property type="protein sequence ID" value="MDC0673619.1"/>
    <property type="molecule type" value="Genomic_DNA"/>
</dbReference>
<evidence type="ECO:0000313" key="3">
    <source>
        <dbReference type="Proteomes" id="UP001217838"/>
    </source>
</evidence>
<dbReference type="Proteomes" id="UP001217838">
    <property type="component" value="Unassembled WGS sequence"/>
</dbReference>
<gene>
    <name evidence="2" type="ORF">POL58_38090</name>
</gene>
<keyword evidence="3" id="KW-1185">Reference proteome</keyword>
<feature type="region of interest" description="Disordered" evidence="1">
    <location>
        <begin position="1"/>
        <end position="30"/>
    </location>
</feature>
<feature type="compositionally biased region" description="Basic and acidic residues" evidence="1">
    <location>
        <begin position="1"/>
        <end position="17"/>
    </location>
</feature>
<accession>A0ABT5BJB3</accession>